<feature type="domain" description="Pirin N-terminal" evidence="3">
    <location>
        <begin position="14"/>
        <end position="119"/>
    </location>
</feature>
<comment type="similarity">
    <text evidence="1 2">Belongs to the pirin family.</text>
</comment>
<dbReference type="EMBL" id="BSPD01000017">
    <property type="protein sequence ID" value="GLS24722.1"/>
    <property type="molecule type" value="Genomic_DNA"/>
</dbReference>
<reference evidence="5 6" key="1">
    <citation type="journal article" date="2014" name="Int. J. Syst. Evol. Microbiol.">
        <title>Complete genome sequence of Corynebacterium casei LMG S-19264T (=DSM 44701T), isolated from a smear-ripened cheese.</title>
        <authorList>
            <consortium name="US DOE Joint Genome Institute (JGI-PGF)"/>
            <person name="Walter F."/>
            <person name="Albersmeier A."/>
            <person name="Kalinowski J."/>
            <person name="Ruckert C."/>
        </authorList>
    </citation>
    <scope>NUCLEOTIDE SEQUENCE [LARGE SCALE GENOMIC DNA]</scope>
    <source>
        <strain evidence="5 6">NBRC 110095</strain>
    </source>
</reference>
<dbReference type="RefSeq" id="WP_232593714.1">
    <property type="nucleotide sequence ID" value="NZ_BSPD01000017.1"/>
</dbReference>
<dbReference type="InterPro" id="IPR012093">
    <property type="entry name" value="Pirin"/>
</dbReference>
<dbReference type="PANTHER" id="PTHR43212">
    <property type="entry name" value="QUERCETIN 2,3-DIOXYGENASE"/>
    <property type="match status" value="1"/>
</dbReference>
<evidence type="ECO:0000256" key="1">
    <source>
        <dbReference type="ARBA" id="ARBA00008416"/>
    </source>
</evidence>
<gene>
    <name evidence="5" type="ORF">GCM10007877_04360</name>
</gene>
<dbReference type="PANTHER" id="PTHR43212:SF3">
    <property type="entry name" value="QUERCETIN 2,3-DIOXYGENASE"/>
    <property type="match status" value="1"/>
</dbReference>
<dbReference type="InterPro" id="IPR003829">
    <property type="entry name" value="Pirin_N_dom"/>
</dbReference>
<dbReference type="AlphaFoldDB" id="A0AA37T433"/>
<dbReference type="Proteomes" id="UP001156870">
    <property type="component" value="Unassembled WGS sequence"/>
</dbReference>
<protein>
    <recommendedName>
        <fullName evidence="7">Pirin family protein</fullName>
    </recommendedName>
</protein>
<dbReference type="InterPro" id="IPR014710">
    <property type="entry name" value="RmlC-like_jellyroll"/>
</dbReference>
<dbReference type="CDD" id="cd02910">
    <property type="entry name" value="cupin_Yhhw_N"/>
    <property type="match status" value="1"/>
</dbReference>
<proteinExistence type="inferred from homology"/>
<sequence>MDYIRFADDRGSAHFGWLDSKHTFSFGSYYDSKHMGIGSLRVINDDTVAPAAGFDTHGHKNMEIISYVTEGTIEHKDSMGNHFVVPAGEVQRMSAGTGITHSEYNASTTESLKFLQIWIQPKFQGIKPSYEQAVVAQKGKVTTLISPEGHDGSLTINQDAIMQRVVLKKGESVELFLAEKRSSYLHMVKGQVMVTSNQPNQHGITSIELSSGDGIGGEQSRTLSLTAINDIEALWFDLKN</sequence>
<organism evidence="5 6">
    <name type="scientific">Marinibactrum halimedae</name>
    <dbReference type="NCBI Taxonomy" id="1444977"/>
    <lineage>
        <taxon>Bacteria</taxon>
        <taxon>Pseudomonadati</taxon>
        <taxon>Pseudomonadota</taxon>
        <taxon>Gammaproteobacteria</taxon>
        <taxon>Cellvibrionales</taxon>
        <taxon>Cellvibrionaceae</taxon>
        <taxon>Marinibactrum</taxon>
    </lineage>
</organism>
<feature type="domain" description="Quercetin 2,3-dioxygenase C-terminal cupin" evidence="4">
    <location>
        <begin position="144"/>
        <end position="238"/>
    </location>
</feature>
<evidence type="ECO:0000256" key="2">
    <source>
        <dbReference type="RuleBase" id="RU003457"/>
    </source>
</evidence>
<evidence type="ECO:0000313" key="5">
    <source>
        <dbReference type="EMBL" id="GLS24722.1"/>
    </source>
</evidence>
<dbReference type="SUPFAM" id="SSF51182">
    <property type="entry name" value="RmlC-like cupins"/>
    <property type="match status" value="1"/>
</dbReference>
<evidence type="ECO:0008006" key="7">
    <source>
        <dbReference type="Google" id="ProtNLM"/>
    </source>
</evidence>
<dbReference type="InterPro" id="IPR041602">
    <property type="entry name" value="Quercetinase_C"/>
</dbReference>
<dbReference type="Gene3D" id="2.60.120.10">
    <property type="entry name" value="Jelly Rolls"/>
    <property type="match status" value="2"/>
</dbReference>
<accession>A0AA37T433</accession>
<keyword evidence="6" id="KW-1185">Reference proteome</keyword>
<dbReference type="Pfam" id="PF17954">
    <property type="entry name" value="Pirin_C_2"/>
    <property type="match status" value="1"/>
</dbReference>
<evidence type="ECO:0000259" key="4">
    <source>
        <dbReference type="Pfam" id="PF17954"/>
    </source>
</evidence>
<dbReference type="Pfam" id="PF02678">
    <property type="entry name" value="Pirin"/>
    <property type="match status" value="1"/>
</dbReference>
<evidence type="ECO:0000259" key="3">
    <source>
        <dbReference type="Pfam" id="PF02678"/>
    </source>
</evidence>
<name>A0AA37T433_9GAMM</name>
<comment type="caution">
    <text evidence="5">The sequence shown here is derived from an EMBL/GenBank/DDBJ whole genome shotgun (WGS) entry which is preliminary data.</text>
</comment>
<evidence type="ECO:0000313" key="6">
    <source>
        <dbReference type="Proteomes" id="UP001156870"/>
    </source>
</evidence>
<dbReference type="InterPro" id="IPR011051">
    <property type="entry name" value="RmlC_Cupin_sf"/>
</dbReference>